<dbReference type="RefSeq" id="XP_062694369.1">
    <property type="nucleotide sequence ID" value="XM_062835803.1"/>
</dbReference>
<dbReference type="AlphaFoldDB" id="A0AAJ0MSN9"/>
<evidence type="ECO:0000256" key="2">
    <source>
        <dbReference type="SAM" id="Phobius"/>
    </source>
</evidence>
<feature type="transmembrane region" description="Helical" evidence="2">
    <location>
        <begin position="12"/>
        <end position="37"/>
    </location>
</feature>
<gene>
    <name evidence="3" type="ORF">B0T23DRAFT_336210</name>
</gene>
<feature type="compositionally biased region" description="Basic and acidic residues" evidence="1">
    <location>
        <begin position="479"/>
        <end position="489"/>
    </location>
</feature>
<proteinExistence type="predicted"/>
<feature type="region of interest" description="Disordered" evidence="1">
    <location>
        <begin position="399"/>
        <end position="489"/>
    </location>
</feature>
<sequence>MAPVALESEPRYLPLVLAASHITVPIYLTYIIGLGLYRSYAQLGPAQDTRGRISQRQKLVTVLGSLSLLSLASAIKSGLEYLALSYKVWASERGIPLLQTLSGGFSLKNLTPEHVGAWLNDTPLYLDALEIIAEKARRLWWGQQLDLAMVSWTMLLVVEGRRRKIPFLWAYALLAHLVNLSFAQNLFYVAMLLTPVPIGNTHMSRLSRLLARAFPPKPTNWFPKPAFFHILLVLNYAVMLWAPRTAGTIHFPTAVAISKALSIAPLVLPAIIPKSWGKIQAEPHDSYSSFTKLFNVMSVASLLLHGKTSIAALWDNLPGSYKHRHSVRIPFDIEKRSAWERSTTAMEKILGSINDHPAVAAAGKDVLLCAFSLGIWAAVRALDVDHMLKAVAPFYGRKSGRKELPASNPKAVEMGSTEPSESISESEPSRPSSSSGLTMKLRDRGKHVSSKLAEALSANDNADTSPKEAPRRRGRPRKIKQEPTPERELGTIDEVAGVPDAVSDSTYEPTPAVKAQAVEGDVLPDDEFDWESAALAWGLTALGGLGVGSSAVYGAECVSR</sequence>
<keyword evidence="4" id="KW-1185">Reference proteome</keyword>
<feature type="compositionally biased region" description="Low complexity" evidence="1">
    <location>
        <begin position="416"/>
        <end position="435"/>
    </location>
</feature>
<keyword evidence="2" id="KW-1133">Transmembrane helix</keyword>
<feature type="transmembrane region" description="Helical" evidence="2">
    <location>
        <begin position="226"/>
        <end position="242"/>
    </location>
</feature>
<keyword evidence="2" id="KW-0472">Membrane</keyword>
<evidence type="ECO:0000256" key="1">
    <source>
        <dbReference type="SAM" id="MobiDB-lite"/>
    </source>
</evidence>
<dbReference type="Proteomes" id="UP001285908">
    <property type="component" value="Unassembled WGS sequence"/>
</dbReference>
<evidence type="ECO:0000313" key="4">
    <source>
        <dbReference type="Proteomes" id="UP001285908"/>
    </source>
</evidence>
<name>A0AAJ0MSN9_9PEZI</name>
<dbReference type="EMBL" id="JAULSX010000003">
    <property type="protein sequence ID" value="KAK3494940.1"/>
    <property type="molecule type" value="Genomic_DNA"/>
</dbReference>
<keyword evidence="2" id="KW-0812">Transmembrane</keyword>
<reference evidence="3 4" key="1">
    <citation type="journal article" date="2023" name="Mol. Phylogenet. Evol.">
        <title>Genome-scale phylogeny and comparative genomics of the fungal order Sordariales.</title>
        <authorList>
            <person name="Hensen N."/>
            <person name="Bonometti L."/>
            <person name="Westerberg I."/>
            <person name="Brannstrom I.O."/>
            <person name="Guillou S."/>
            <person name="Cros-Aarteil S."/>
            <person name="Calhoun S."/>
            <person name="Haridas S."/>
            <person name="Kuo A."/>
            <person name="Mondo S."/>
            <person name="Pangilinan J."/>
            <person name="Riley R."/>
            <person name="LaButti K."/>
            <person name="Andreopoulos B."/>
            <person name="Lipzen A."/>
            <person name="Chen C."/>
            <person name="Yan M."/>
            <person name="Daum C."/>
            <person name="Ng V."/>
            <person name="Clum A."/>
            <person name="Steindorff A."/>
            <person name="Ohm R.A."/>
            <person name="Martin F."/>
            <person name="Silar P."/>
            <person name="Natvig D.O."/>
            <person name="Lalanne C."/>
            <person name="Gautier V."/>
            <person name="Ament-Velasquez S.L."/>
            <person name="Kruys A."/>
            <person name="Hutchinson M.I."/>
            <person name="Powell A.J."/>
            <person name="Barry K."/>
            <person name="Miller A.N."/>
            <person name="Grigoriev I.V."/>
            <person name="Debuchy R."/>
            <person name="Gladieux P."/>
            <person name="Hiltunen Thoren M."/>
            <person name="Johannesson H."/>
        </authorList>
    </citation>
    <scope>NUCLEOTIDE SEQUENCE [LARGE SCALE GENOMIC DNA]</scope>
    <source>
        <strain evidence="3 4">FGSC 10403</strain>
    </source>
</reference>
<comment type="caution">
    <text evidence="3">The sequence shown here is derived from an EMBL/GenBank/DDBJ whole genome shotgun (WGS) entry which is preliminary data.</text>
</comment>
<feature type="transmembrane region" description="Helical" evidence="2">
    <location>
        <begin position="170"/>
        <end position="193"/>
    </location>
</feature>
<feature type="transmembrane region" description="Helical" evidence="2">
    <location>
        <begin position="254"/>
        <end position="273"/>
    </location>
</feature>
<protein>
    <submittedName>
        <fullName evidence="3">Uncharacterized protein</fullName>
    </submittedName>
</protein>
<dbReference type="GeneID" id="87873425"/>
<organism evidence="3 4">
    <name type="scientific">Neurospora hispaniola</name>
    <dbReference type="NCBI Taxonomy" id="588809"/>
    <lineage>
        <taxon>Eukaryota</taxon>
        <taxon>Fungi</taxon>
        <taxon>Dikarya</taxon>
        <taxon>Ascomycota</taxon>
        <taxon>Pezizomycotina</taxon>
        <taxon>Sordariomycetes</taxon>
        <taxon>Sordariomycetidae</taxon>
        <taxon>Sordariales</taxon>
        <taxon>Sordariaceae</taxon>
        <taxon>Neurospora</taxon>
    </lineage>
</organism>
<accession>A0AAJ0MSN9</accession>
<evidence type="ECO:0000313" key="3">
    <source>
        <dbReference type="EMBL" id="KAK3494940.1"/>
    </source>
</evidence>